<accession>A0PZK8</accession>
<dbReference type="HOGENOM" id="CLU_3166517_0_0_9"/>
<reference evidence="1 2" key="1">
    <citation type="journal article" date="2006" name="Nat. Biotechnol.">
        <title>The genome and transcriptomes of the anti-tumor agent Clostridium novyi-NT.</title>
        <authorList>
            <person name="Bettegowda C."/>
            <person name="Huang X."/>
            <person name="Lin J."/>
            <person name="Cheong I."/>
            <person name="Kohli M."/>
            <person name="Szabo S.A."/>
            <person name="Zhang X."/>
            <person name="Diaz L.A. Jr."/>
            <person name="Velculescu V.E."/>
            <person name="Parmigiani G."/>
            <person name="Kinzler K.W."/>
            <person name="Vogelstein B."/>
            <person name="Zhou S."/>
        </authorList>
    </citation>
    <scope>NUCLEOTIDE SEQUENCE [LARGE SCALE GENOMIC DNA]</scope>
    <source>
        <strain evidence="1 2">NT</strain>
    </source>
</reference>
<dbReference type="EMBL" id="CP000382">
    <property type="protein sequence ID" value="ABK61869.1"/>
    <property type="molecule type" value="Genomic_DNA"/>
</dbReference>
<sequence>MPPLLKLTIDYIINLYNNKAVYYKNIPLRNLLLTTAAAAAKHWGTTT</sequence>
<proteinExistence type="predicted"/>
<organism evidence="1 2">
    <name type="scientific">Clostridium novyi (strain NT)</name>
    <dbReference type="NCBI Taxonomy" id="386415"/>
    <lineage>
        <taxon>Bacteria</taxon>
        <taxon>Bacillati</taxon>
        <taxon>Bacillota</taxon>
        <taxon>Clostridia</taxon>
        <taxon>Eubacteriales</taxon>
        <taxon>Clostridiaceae</taxon>
        <taxon>Clostridium</taxon>
    </lineage>
</organism>
<evidence type="ECO:0000313" key="2">
    <source>
        <dbReference type="Proteomes" id="UP000008220"/>
    </source>
</evidence>
<dbReference type="STRING" id="386415.NT01CX_1731"/>
<name>A0PZK8_CLONN</name>
<keyword evidence="2" id="KW-1185">Reference proteome</keyword>
<dbReference type="Proteomes" id="UP000008220">
    <property type="component" value="Chromosome"/>
</dbReference>
<gene>
    <name evidence="1" type="ordered locus">NT01CX_1731</name>
</gene>
<dbReference type="AlphaFoldDB" id="A0PZK8"/>
<evidence type="ECO:0000313" key="1">
    <source>
        <dbReference type="EMBL" id="ABK61869.1"/>
    </source>
</evidence>
<protein>
    <submittedName>
        <fullName evidence="1">Uncharacterized protein</fullName>
    </submittedName>
</protein>
<dbReference type="KEGG" id="cno:NT01CX_1731"/>